<gene>
    <name evidence="4" type="ORF">JG30_09020</name>
</gene>
<evidence type="ECO:0000313" key="4">
    <source>
        <dbReference type="EMBL" id="KJY61850.1"/>
    </source>
</evidence>
<dbReference type="EMBL" id="JXJQ01000008">
    <property type="protein sequence ID" value="KJY61850.1"/>
    <property type="molecule type" value="Genomic_DNA"/>
</dbReference>
<evidence type="ECO:0000256" key="3">
    <source>
        <dbReference type="RuleBase" id="RU000363"/>
    </source>
</evidence>
<dbReference type="Proteomes" id="UP000033558">
    <property type="component" value="Unassembled WGS sequence"/>
</dbReference>
<comment type="caution">
    <text evidence="4">The sequence shown here is derived from an EMBL/GenBank/DDBJ whole genome shotgun (WGS) entry which is preliminary data.</text>
</comment>
<keyword evidence="2" id="KW-0560">Oxidoreductase</keyword>
<dbReference type="PROSITE" id="PS00061">
    <property type="entry name" value="ADH_SHORT"/>
    <property type="match status" value="1"/>
</dbReference>
<dbReference type="PRINTS" id="PR00080">
    <property type="entry name" value="SDRFAMILY"/>
</dbReference>
<evidence type="ECO:0000256" key="1">
    <source>
        <dbReference type="ARBA" id="ARBA00006484"/>
    </source>
</evidence>
<dbReference type="InterPro" id="IPR036291">
    <property type="entry name" value="NAD(P)-bd_dom_sf"/>
</dbReference>
<reference evidence="4 5" key="1">
    <citation type="submission" date="2015-01" db="EMBL/GenBank/DDBJ databases">
        <title>Comparative genomics of the lactic acid bacteria isolated from the honey bee gut.</title>
        <authorList>
            <person name="Ellegaard K.M."/>
            <person name="Tamarit D."/>
            <person name="Javelind E."/>
            <person name="Olofsson T."/>
            <person name="Andersson S.G."/>
            <person name="Vasquez A."/>
        </authorList>
    </citation>
    <scope>NUCLEOTIDE SEQUENCE [LARGE SCALE GENOMIC DNA]</scope>
    <source>
        <strain evidence="4 5">Bin4</strain>
    </source>
</reference>
<dbReference type="STRING" id="1218492.JG30_09020"/>
<dbReference type="InterPro" id="IPR020904">
    <property type="entry name" value="Sc_DH/Rdtase_CS"/>
</dbReference>
<proteinExistence type="inferred from homology"/>
<organism evidence="4 5">
    <name type="scientific">Bombilactobacillus mellifer</name>
    <dbReference type="NCBI Taxonomy" id="1218492"/>
    <lineage>
        <taxon>Bacteria</taxon>
        <taxon>Bacillati</taxon>
        <taxon>Bacillota</taxon>
        <taxon>Bacilli</taxon>
        <taxon>Lactobacillales</taxon>
        <taxon>Lactobacillaceae</taxon>
        <taxon>Bombilactobacillus</taxon>
    </lineage>
</organism>
<evidence type="ECO:0000256" key="2">
    <source>
        <dbReference type="ARBA" id="ARBA00023002"/>
    </source>
</evidence>
<dbReference type="GO" id="GO:0016616">
    <property type="term" value="F:oxidoreductase activity, acting on the CH-OH group of donors, NAD or NADP as acceptor"/>
    <property type="evidence" value="ECO:0007669"/>
    <property type="project" value="UniProtKB-ARBA"/>
</dbReference>
<dbReference type="OrthoDB" id="9793345at2"/>
<dbReference type="SUPFAM" id="SSF51735">
    <property type="entry name" value="NAD(P)-binding Rossmann-fold domains"/>
    <property type="match status" value="1"/>
</dbReference>
<accession>A0A0F4LTB0</accession>
<dbReference type="HOGENOM" id="CLU_010194_2_1_9"/>
<dbReference type="PATRIC" id="fig|1218492.5.peg.1041"/>
<comment type="similarity">
    <text evidence="1 3">Belongs to the short-chain dehydrogenases/reductases (SDR) family.</text>
</comment>
<dbReference type="PANTHER" id="PTHR44196">
    <property type="entry name" value="DEHYDROGENASE/REDUCTASE SDR FAMILY MEMBER 7B"/>
    <property type="match status" value="1"/>
</dbReference>
<name>A0A0F4LTB0_9LACO</name>
<dbReference type="AlphaFoldDB" id="A0A0F4LTB0"/>
<dbReference type="Gene3D" id="3.40.50.720">
    <property type="entry name" value="NAD(P)-binding Rossmann-like Domain"/>
    <property type="match status" value="1"/>
</dbReference>
<evidence type="ECO:0000313" key="5">
    <source>
        <dbReference type="Proteomes" id="UP000033558"/>
    </source>
</evidence>
<dbReference type="RefSeq" id="WP_046316559.1">
    <property type="nucleotide sequence ID" value="NZ_JBHSZT010000001.1"/>
</dbReference>
<dbReference type="PRINTS" id="PR00081">
    <property type="entry name" value="GDHRDH"/>
</dbReference>
<keyword evidence="5" id="KW-1185">Reference proteome</keyword>
<dbReference type="InterPro" id="IPR002347">
    <property type="entry name" value="SDR_fam"/>
</dbReference>
<dbReference type="PIRSF" id="PIRSF000126">
    <property type="entry name" value="11-beta-HSD1"/>
    <property type="match status" value="1"/>
</dbReference>
<dbReference type="FunFam" id="3.40.50.720:FF:000047">
    <property type="entry name" value="NADP-dependent L-serine/L-allo-threonine dehydrogenase"/>
    <property type="match status" value="1"/>
</dbReference>
<protein>
    <submittedName>
        <fullName evidence="4">Putative oxidoreductase, short-chain dehydrogenase/reductase family</fullName>
    </submittedName>
</protein>
<dbReference type="GO" id="GO:0016020">
    <property type="term" value="C:membrane"/>
    <property type="evidence" value="ECO:0007669"/>
    <property type="project" value="TreeGrafter"/>
</dbReference>
<sequence>MQISALQNLAQDKIAITGASSGIGQQLALQLAQQQASLILIARREERLKELQSTCQALTSQPVQIYPLDVSNAVGVKNVAAKIQHEVGTADVLINAAGFGDFTEFMATDYQLWKQMLHVNVLGTLLMTRYIAAPMIDQGCGQIINIGSMGGKIATPKSAVYSATKAAIIAFSNSLRLELQPLNVQVTTINPGPVQTNFFEIADHTGNYLKSMGKIILDPQQLAHKIIHCIGRPVRELNTPWIMELGYLGYQLFPRIGDFLTRTLGNQK</sequence>
<dbReference type="Pfam" id="PF00106">
    <property type="entry name" value="adh_short"/>
    <property type="match status" value="1"/>
</dbReference>
<dbReference type="PANTHER" id="PTHR44196:SF1">
    <property type="entry name" value="DEHYDROGENASE_REDUCTASE SDR FAMILY MEMBER 7B"/>
    <property type="match status" value="1"/>
</dbReference>